<name>A0ACC0I790_9ERIC</name>
<sequence length="329" mass="36714">MATLAPTPNFWGVLYESKRIIKAHSRHFLALTVLFLLPLSFSILIYPTFQTTLSQSQSKHILFLLSYINPTSSDYSLQTLALPLIFALFVSLFSLCAIGTITYSTYHGFYGRPVKLASAIKSLFHSFIPLAITTIVFEIVVVLIFALFGIFAVLAVKGFEILGFVVDYNSNYFLGFCIAIVMIFVLVCVRLQVNWLLACVIVVVESKWGLEPLRRSSYLTKGMRPVSLSLTLFFAAAIGFFLWVCSGTFSGSFSDVWKCLSFVLQTVLGSSIIAMFMLQKLASTTVLYMYCKALRGELAGEIAEEFAREYVSLPFDDAKVPHVVFVVQT</sequence>
<dbReference type="Proteomes" id="UP001060215">
    <property type="component" value="Chromosome 6"/>
</dbReference>
<comment type="caution">
    <text evidence="1">The sequence shown here is derived from an EMBL/GenBank/DDBJ whole genome shotgun (WGS) entry which is preliminary data.</text>
</comment>
<proteinExistence type="predicted"/>
<evidence type="ECO:0000313" key="2">
    <source>
        <dbReference type="Proteomes" id="UP001060215"/>
    </source>
</evidence>
<dbReference type="EMBL" id="CM045763">
    <property type="protein sequence ID" value="KAI8021752.1"/>
    <property type="molecule type" value="Genomic_DNA"/>
</dbReference>
<gene>
    <name evidence="1" type="ORF">LOK49_LG03G00652</name>
</gene>
<reference evidence="1 2" key="1">
    <citation type="journal article" date="2022" name="Plant J.">
        <title>Chromosome-level genome of Camellia lanceoleosa provides a valuable resource for understanding genome evolution and self-incompatibility.</title>
        <authorList>
            <person name="Gong W."/>
            <person name="Xiao S."/>
            <person name="Wang L."/>
            <person name="Liao Z."/>
            <person name="Chang Y."/>
            <person name="Mo W."/>
            <person name="Hu G."/>
            <person name="Li W."/>
            <person name="Zhao G."/>
            <person name="Zhu H."/>
            <person name="Hu X."/>
            <person name="Ji K."/>
            <person name="Xiang X."/>
            <person name="Song Q."/>
            <person name="Yuan D."/>
            <person name="Jin S."/>
            <person name="Zhang L."/>
        </authorList>
    </citation>
    <scope>NUCLEOTIDE SEQUENCE [LARGE SCALE GENOMIC DNA]</scope>
    <source>
        <strain evidence="1">SQ_2022a</strain>
    </source>
</reference>
<protein>
    <submittedName>
        <fullName evidence="1">Uncharacterized protein</fullName>
    </submittedName>
</protein>
<organism evidence="1 2">
    <name type="scientific">Camellia lanceoleosa</name>
    <dbReference type="NCBI Taxonomy" id="1840588"/>
    <lineage>
        <taxon>Eukaryota</taxon>
        <taxon>Viridiplantae</taxon>
        <taxon>Streptophyta</taxon>
        <taxon>Embryophyta</taxon>
        <taxon>Tracheophyta</taxon>
        <taxon>Spermatophyta</taxon>
        <taxon>Magnoliopsida</taxon>
        <taxon>eudicotyledons</taxon>
        <taxon>Gunneridae</taxon>
        <taxon>Pentapetalae</taxon>
        <taxon>asterids</taxon>
        <taxon>Ericales</taxon>
        <taxon>Theaceae</taxon>
        <taxon>Camellia</taxon>
    </lineage>
</organism>
<keyword evidence="2" id="KW-1185">Reference proteome</keyword>
<accession>A0ACC0I790</accession>
<evidence type="ECO:0000313" key="1">
    <source>
        <dbReference type="EMBL" id="KAI8021752.1"/>
    </source>
</evidence>